<organism evidence="2 3">
    <name type="scientific">Winogradskyella marincola</name>
    <dbReference type="NCBI Taxonomy" id="3037795"/>
    <lineage>
        <taxon>Bacteria</taxon>
        <taxon>Pseudomonadati</taxon>
        <taxon>Bacteroidota</taxon>
        <taxon>Flavobacteriia</taxon>
        <taxon>Flavobacteriales</taxon>
        <taxon>Flavobacteriaceae</taxon>
        <taxon>Winogradskyella</taxon>
    </lineage>
</organism>
<keyword evidence="1" id="KW-1133">Transmembrane helix</keyword>
<gene>
    <name evidence="2" type="ORF">P7122_01170</name>
</gene>
<feature type="transmembrane region" description="Helical" evidence="1">
    <location>
        <begin position="12"/>
        <end position="30"/>
    </location>
</feature>
<name>A0ABT6FXD7_9FLAO</name>
<sequence>MVVDLKKKHLITLGLILLGVIFYIKHYNILANSEVEIYFKIHKNEKEISFDKTDIILFRIEKPWYYMWMTMQMAEVRPNEEGIVSFRLRKSKSYEIEVLINNKEISCGGIFFDADTLKQGQTVFVPVECKEKYDISKGNWNNLESFSKNDSEYEKPQTSSTSLH</sequence>
<reference evidence="2 3" key="1">
    <citation type="submission" date="2023-03" db="EMBL/GenBank/DDBJ databases">
        <title>Strain YYF002 represents a novel species in the genus Winogradskyella isolated from seawater.</title>
        <authorList>
            <person name="Fu Z.-Y."/>
        </authorList>
    </citation>
    <scope>NUCLEOTIDE SEQUENCE [LARGE SCALE GENOMIC DNA]</scope>
    <source>
        <strain evidence="2 3">YYF002</strain>
    </source>
</reference>
<protein>
    <recommendedName>
        <fullName evidence="4">DUF192 domain-containing protein</fullName>
    </recommendedName>
</protein>
<evidence type="ECO:0000256" key="1">
    <source>
        <dbReference type="SAM" id="Phobius"/>
    </source>
</evidence>
<accession>A0ABT6FXD7</accession>
<evidence type="ECO:0000313" key="2">
    <source>
        <dbReference type="EMBL" id="MDG4714463.1"/>
    </source>
</evidence>
<keyword evidence="1" id="KW-0472">Membrane</keyword>
<evidence type="ECO:0000313" key="3">
    <source>
        <dbReference type="Proteomes" id="UP001529085"/>
    </source>
</evidence>
<proteinExistence type="predicted"/>
<comment type="caution">
    <text evidence="2">The sequence shown here is derived from an EMBL/GenBank/DDBJ whole genome shotgun (WGS) entry which is preliminary data.</text>
</comment>
<dbReference type="EMBL" id="JARSBN010000001">
    <property type="protein sequence ID" value="MDG4714463.1"/>
    <property type="molecule type" value="Genomic_DNA"/>
</dbReference>
<evidence type="ECO:0008006" key="4">
    <source>
        <dbReference type="Google" id="ProtNLM"/>
    </source>
</evidence>
<dbReference type="RefSeq" id="WP_278003946.1">
    <property type="nucleotide sequence ID" value="NZ_JARSBN010000001.1"/>
</dbReference>
<keyword evidence="3" id="KW-1185">Reference proteome</keyword>
<keyword evidence="1" id="KW-0812">Transmembrane</keyword>
<dbReference type="Proteomes" id="UP001529085">
    <property type="component" value="Unassembled WGS sequence"/>
</dbReference>